<dbReference type="InterPro" id="IPR016181">
    <property type="entry name" value="Acyl_CoA_acyltransferase"/>
</dbReference>
<comment type="caution">
    <text evidence="4">The sequence shown here is derived from an EMBL/GenBank/DDBJ whole genome shotgun (WGS) entry which is preliminary data.</text>
</comment>
<reference evidence="5" key="1">
    <citation type="journal article" date="2019" name="Int. J. Syst. Evol. Microbiol.">
        <title>The Global Catalogue of Microorganisms (GCM) 10K type strain sequencing project: providing services to taxonomists for standard genome sequencing and annotation.</title>
        <authorList>
            <consortium name="The Broad Institute Genomics Platform"/>
            <consortium name="The Broad Institute Genome Sequencing Center for Infectious Disease"/>
            <person name="Wu L."/>
            <person name="Ma J."/>
        </authorList>
    </citation>
    <scope>NUCLEOTIDE SEQUENCE [LARGE SCALE GENOMIC DNA]</scope>
    <source>
        <strain evidence="5">CGMCC 4.1641</strain>
    </source>
</reference>
<dbReference type="InterPro" id="IPR000182">
    <property type="entry name" value="GNAT_dom"/>
</dbReference>
<evidence type="ECO:0000313" key="4">
    <source>
        <dbReference type="EMBL" id="MFC4306119.1"/>
    </source>
</evidence>
<evidence type="ECO:0000256" key="1">
    <source>
        <dbReference type="ARBA" id="ARBA00022679"/>
    </source>
</evidence>
<dbReference type="CDD" id="cd04301">
    <property type="entry name" value="NAT_SF"/>
    <property type="match status" value="1"/>
</dbReference>
<accession>A0ABV8SI65</accession>
<dbReference type="Gene3D" id="3.40.630.30">
    <property type="match status" value="1"/>
</dbReference>
<dbReference type="EC" id="2.3.1.-" evidence="4"/>
<keyword evidence="5" id="KW-1185">Reference proteome</keyword>
<keyword evidence="1 4" id="KW-0808">Transferase</keyword>
<dbReference type="PROSITE" id="PS51186">
    <property type="entry name" value="GNAT"/>
    <property type="match status" value="1"/>
</dbReference>
<evidence type="ECO:0000256" key="2">
    <source>
        <dbReference type="ARBA" id="ARBA00023315"/>
    </source>
</evidence>
<dbReference type="SUPFAM" id="SSF55729">
    <property type="entry name" value="Acyl-CoA N-acyltransferases (Nat)"/>
    <property type="match status" value="1"/>
</dbReference>
<dbReference type="EMBL" id="JBHSED010000058">
    <property type="protein sequence ID" value="MFC4306119.1"/>
    <property type="molecule type" value="Genomic_DNA"/>
</dbReference>
<evidence type="ECO:0000313" key="5">
    <source>
        <dbReference type="Proteomes" id="UP001595755"/>
    </source>
</evidence>
<dbReference type="GO" id="GO:0016746">
    <property type="term" value="F:acyltransferase activity"/>
    <property type="evidence" value="ECO:0007669"/>
    <property type="project" value="UniProtKB-KW"/>
</dbReference>
<gene>
    <name evidence="4" type="ORF">ACFO1S_22050</name>
</gene>
<dbReference type="RefSeq" id="WP_204601803.1">
    <property type="nucleotide sequence ID" value="NZ_JBHSED010000058.1"/>
</dbReference>
<evidence type="ECO:0000259" key="3">
    <source>
        <dbReference type="PROSITE" id="PS51186"/>
    </source>
</evidence>
<dbReference type="PANTHER" id="PTHR43420">
    <property type="entry name" value="ACETYLTRANSFERASE"/>
    <property type="match status" value="1"/>
</dbReference>
<keyword evidence="2 4" id="KW-0012">Acyltransferase</keyword>
<dbReference type="Pfam" id="PF00583">
    <property type="entry name" value="Acetyltransf_1"/>
    <property type="match status" value="1"/>
</dbReference>
<protein>
    <submittedName>
        <fullName evidence="4">GNAT family N-acetyltransferase</fullName>
        <ecNumber evidence="4">2.3.1.-</ecNumber>
    </submittedName>
</protein>
<name>A0ABV8SI65_9BACL</name>
<proteinExistence type="predicted"/>
<sequence length="187" mass="20939">MTIREAASQHTSGLARLILLAIGDIALQLTGETNETDAQHRLETLIDTEGNRFSRSCILVKEDRGRLAGMILCYHGQDAERLYTPIVQHLRRKSGPDAVAIDQEADSDEYYIDALAVAEPYQGRGYAKELLAAAEDKARALGHRKIALNVEHSNESAHRLYLKLGYQADKEITINRKPFRHMVKMLG</sequence>
<organism evidence="4 5">
    <name type="scientific">Cohnella boryungensis</name>
    <dbReference type="NCBI Taxonomy" id="768479"/>
    <lineage>
        <taxon>Bacteria</taxon>
        <taxon>Bacillati</taxon>
        <taxon>Bacillota</taxon>
        <taxon>Bacilli</taxon>
        <taxon>Bacillales</taxon>
        <taxon>Paenibacillaceae</taxon>
        <taxon>Cohnella</taxon>
    </lineage>
</organism>
<feature type="domain" description="N-acetyltransferase" evidence="3">
    <location>
        <begin position="1"/>
        <end position="187"/>
    </location>
</feature>
<dbReference type="Proteomes" id="UP001595755">
    <property type="component" value="Unassembled WGS sequence"/>
</dbReference>
<dbReference type="InterPro" id="IPR050680">
    <property type="entry name" value="YpeA/RimI_acetyltransf"/>
</dbReference>